<dbReference type="InterPro" id="IPR029069">
    <property type="entry name" value="HotDog_dom_sf"/>
</dbReference>
<evidence type="ECO:0000259" key="2">
    <source>
        <dbReference type="Pfam" id="PF20789"/>
    </source>
</evidence>
<evidence type="ECO:0000313" key="4">
    <source>
        <dbReference type="Proteomes" id="UP001056535"/>
    </source>
</evidence>
<dbReference type="Gene3D" id="2.40.160.210">
    <property type="entry name" value="Acyl-CoA thioesterase, double hotdog domain"/>
    <property type="match status" value="1"/>
</dbReference>
<evidence type="ECO:0000259" key="1">
    <source>
        <dbReference type="Pfam" id="PF13622"/>
    </source>
</evidence>
<dbReference type="Pfam" id="PF13622">
    <property type="entry name" value="4HBT_3"/>
    <property type="match status" value="1"/>
</dbReference>
<dbReference type="EMBL" id="CP099490">
    <property type="protein sequence ID" value="USQ76078.1"/>
    <property type="molecule type" value="Genomic_DNA"/>
</dbReference>
<keyword evidence="4" id="KW-1185">Reference proteome</keyword>
<reference evidence="3" key="1">
    <citation type="submission" date="2022-06" db="EMBL/GenBank/DDBJ databases">
        <title>Ornithinimicrobium JY.X270.</title>
        <authorList>
            <person name="Huang Y."/>
        </authorList>
    </citation>
    <scope>NUCLEOTIDE SEQUENCE</scope>
    <source>
        <strain evidence="3">JY.X270</strain>
    </source>
</reference>
<dbReference type="Proteomes" id="UP001056535">
    <property type="component" value="Chromosome"/>
</dbReference>
<protein>
    <submittedName>
        <fullName evidence="3">Thioesterase family protein</fullName>
    </submittedName>
</protein>
<feature type="domain" description="Acyl-CoA thioesterase-like N-terminal HotDog" evidence="1">
    <location>
        <begin position="20"/>
        <end position="101"/>
    </location>
</feature>
<name>A0ABY4YH22_9MICO</name>
<proteinExistence type="predicted"/>
<organism evidence="3 4">
    <name type="scientific">Ornithinimicrobium cryptoxanthini</name>
    <dbReference type="NCBI Taxonomy" id="2934161"/>
    <lineage>
        <taxon>Bacteria</taxon>
        <taxon>Bacillati</taxon>
        <taxon>Actinomycetota</taxon>
        <taxon>Actinomycetes</taxon>
        <taxon>Micrococcales</taxon>
        <taxon>Ornithinimicrobiaceae</taxon>
        <taxon>Ornithinimicrobium</taxon>
    </lineage>
</organism>
<dbReference type="InterPro" id="IPR042171">
    <property type="entry name" value="Acyl-CoA_hotdog"/>
</dbReference>
<dbReference type="RefSeq" id="WP_252620763.1">
    <property type="nucleotide sequence ID" value="NZ_CP099490.1"/>
</dbReference>
<feature type="domain" description="Acyl-CoA thioesterase-like C-terminal" evidence="2">
    <location>
        <begin position="121"/>
        <end position="251"/>
    </location>
</feature>
<dbReference type="InterPro" id="IPR049449">
    <property type="entry name" value="TesB_ACOT8-like_N"/>
</dbReference>
<dbReference type="InterPro" id="IPR049450">
    <property type="entry name" value="ACOT8-like_C"/>
</dbReference>
<dbReference type="SUPFAM" id="SSF54637">
    <property type="entry name" value="Thioesterase/thiol ester dehydrase-isomerase"/>
    <property type="match status" value="1"/>
</dbReference>
<accession>A0ABY4YH22</accession>
<evidence type="ECO:0000313" key="3">
    <source>
        <dbReference type="EMBL" id="USQ76078.1"/>
    </source>
</evidence>
<dbReference type="Pfam" id="PF20789">
    <property type="entry name" value="4HBT_3C"/>
    <property type="match status" value="1"/>
</dbReference>
<gene>
    <name evidence="3" type="ORF">NF557_16025</name>
</gene>
<sequence>MTYYQPLGDGVYRPTIHTQGAWQETEQHMGPASGLLAHALELHEPREDLQLARISFDILGMIHLEDSTIRTRTVRPGRTIELVEATMSSGGRDVIRASGWRLSTQDTSAVAGTAVEPLPGPERLEPWQGMQVWGGGYISSVEFRAVEPPVPGRARVWLHTEHDLVEGVPSTPLARFVGLVDTANGIAVRQSPREWLFPNTDLTIHFHRPPTGRWVGLDTTVSWGGTGLGVTSTVLHDEHGPVGHALQVLTVRAQ</sequence>